<sequence>MDSGFAPDRRSPNLVYEQASDSTSNLHPKQFRPADLPSPGDSSEKTRALQKKVTYLSRTMHHNLQAAMLRGDDLVDLGRKAGELELGNGHDEYRHQERRRRSPSPSKTVVDVTKVDADDEEAIARAMGFGGFATTKVSFMDKKKKKTEYRQILHRKKLYEIPLTRQQAEEKQQGVPPE</sequence>
<dbReference type="EMBL" id="MTSL01000149">
    <property type="protein sequence ID" value="PJF18003.1"/>
    <property type="molecule type" value="Genomic_DNA"/>
</dbReference>
<dbReference type="Gene3D" id="1.20.5.110">
    <property type="match status" value="1"/>
</dbReference>
<proteinExistence type="predicted"/>
<evidence type="ECO:0000313" key="4">
    <source>
        <dbReference type="Proteomes" id="UP000240830"/>
    </source>
</evidence>
<accession>A0A2H9TJS8</accession>
<gene>
    <name evidence="3" type="ORF">PSACC_02144</name>
</gene>
<dbReference type="AlphaFoldDB" id="A0A2H9TJS8"/>
<feature type="domain" description="U4/U6.U5 small nuclear ribonucleoprotein 27kDa protein" evidence="2">
    <location>
        <begin position="118"/>
        <end position="159"/>
    </location>
</feature>
<dbReference type="Proteomes" id="UP000240830">
    <property type="component" value="Unassembled WGS sequence"/>
</dbReference>
<dbReference type="InterPro" id="IPR013957">
    <property type="entry name" value="SNRNP27"/>
</dbReference>
<feature type="region of interest" description="Disordered" evidence="1">
    <location>
        <begin position="1"/>
        <end position="48"/>
    </location>
</feature>
<evidence type="ECO:0000313" key="3">
    <source>
        <dbReference type="EMBL" id="PJF18003.1"/>
    </source>
</evidence>
<evidence type="ECO:0000256" key="1">
    <source>
        <dbReference type="SAM" id="MobiDB-lite"/>
    </source>
</evidence>
<protein>
    <recommendedName>
        <fullName evidence="2">U4/U6.U5 small nuclear ribonucleoprotein 27kDa protein domain-containing protein</fullName>
    </recommendedName>
</protein>
<organism evidence="3 4">
    <name type="scientific">Paramicrosporidium saccamoebae</name>
    <dbReference type="NCBI Taxonomy" id="1246581"/>
    <lineage>
        <taxon>Eukaryota</taxon>
        <taxon>Fungi</taxon>
        <taxon>Fungi incertae sedis</taxon>
        <taxon>Cryptomycota</taxon>
        <taxon>Cryptomycota incertae sedis</taxon>
        <taxon>Paramicrosporidium</taxon>
    </lineage>
</organism>
<reference evidence="3 4" key="1">
    <citation type="submission" date="2016-10" db="EMBL/GenBank/DDBJ databases">
        <title>The genome of Paramicrosporidium saccamoebae is the missing link in understanding Cryptomycota and Microsporidia evolution.</title>
        <authorList>
            <person name="Quandt C.A."/>
            <person name="Beaudet D."/>
            <person name="Corsaro D."/>
            <person name="Michel R."/>
            <person name="Corradi N."/>
            <person name="James T."/>
        </authorList>
    </citation>
    <scope>NUCLEOTIDE SEQUENCE [LARGE SCALE GENOMIC DNA]</scope>
    <source>
        <strain evidence="3 4">KSL3</strain>
    </source>
</reference>
<comment type="caution">
    <text evidence="3">The sequence shown here is derived from an EMBL/GenBank/DDBJ whole genome shotgun (WGS) entry which is preliminary data.</text>
</comment>
<dbReference type="GO" id="GO:0008380">
    <property type="term" value="P:RNA splicing"/>
    <property type="evidence" value="ECO:0007669"/>
    <property type="project" value="InterPro"/>
</dbReference>
<feature type="compositionally biased region" description="Basic and acidic residues" evidence="1">
    <location>
        <begin position="83"/>
        <end position="95"/>
    </location>
</feature>
<keyword evidence="4" id="KW-1185">Reference proteome</keyword>
<name>A0A2H9TJS8_9FUNG</name>
<dbReference type="Pfam" id="PF08648">
    <property type="entry name" value="SNRNP27"/>
    <property type="match status" value="1"/>
</dbReference>
<evidence type="ECO:0000259" key="2">
    <source>
        <dbReference type="Pfam" id="PF08648"/>
    </source>
</evidence>
<feature type="region of interest" description="Disordered" evidence="1">
    <location>
        <begin position="83"/>
        <end position="110"/>
    </location>
</feature>